<proteinExistence type="predicted"/>
<evidence type="ECO:0000256" key="2">
    <source>
        <dbReference type="ARBA" id="ARBA00022741"/>
    </source>
</evidence>
<dbReference type="Gene3D" id="3.40.50.300">
    <property type="entry name" value="P-loop containing nucleotide triphosphate hydrolases"/>
    <property type="match status" value="1"/>
</dbReference>
<keyword evidence="1" id="KW-0813">Transport</keyword>
<dbReference type="InterPro" id="IPR027417">
    <property type="entry name" value="P-loop_NTPase"/>
</dbReference>
<evidence type="ECO:0000313" key="5">
    <source>
        <dbReference type="EMBL" id="NDL59155.1"/>
    </source>
</evidence>
<dbReference type="SMART" id="SM00382">
    <property type="entry name" value="AAA"/>
    <property type="match status" value="1"/>
</dbReference>
<dbReference type="SUPFAM" id="SSF52540">
    <property type="entry name" value="P-loop containing nucleoside triphosphate hydrolases"/>
    <property type="match status" value="1"/>
</dbReference>
<dbReference type="Pfam" id="PF00005">
    <property type="entry name" value="ABC_tran"/>
    <property type="match status" value="1"/>
</dbReference>
<feature type="domain" description="ABC transporter" evidence="4">
    <location>
        <begin position="3"/>
        <end position="235"/>
    </location>
</feature>
<dbReference type="CDD" id="cd03214">
    <property type="entry name" value="ABC_Iron-Siderophores_B12_Hemin"/>
    <property type="match status" value="1"/>
</dbReference>
<dbReference type="AlphaFoldDB" id="A0A7K3M798"/>
<dbReference type="EMBL" id="WLZY01000006">
    <property type="protein sequence ID" value="NDL59155.1"/>
    <property type="molecule type" value="Genomic_DNA"/>
</dbReference>
<keyword evidence="2" id="KW-0547">Nucleotide-binding</keyword>
<dbReference type="InterPro" id="IPR017871">
    <property type="entry name" value="ABC_transporter-like_CS"/>
</dbReference>
<dbReference type="InterPro" id="IPR003439">
    <property type="entry name" value="ABC_transporter-like_ATP-bd"/>
</dbReference>
<comment type="caution">
    <text evidence="5">The sequence shown here is derived from an EMBL/GenBank/DDBJ whole genome shotgun (WGS) entry which is preliminary data.</text>
</comment>
<keyword evidence="3 5" id="KW-0067">ATP-binding</keyword>
<dbReference type="GO" id="GO:0005524">
    <property type="term" value="F:ATP binding"/>
    <property type="evidence" value="ECO:0007669"/>
    <property type="project" value="UniProtKB-KW"/>
</dbReference>
<accession>A0A7K3M798</accession>
<gene>
    <name evidence="5" type="ORF">F7O44_18975</name>
</gene>
<evidence type="ECO:0000256" key="3">
    <source>
        <dbReference type="ARBA" id="ARBA00022840"/>
    </source>
</evidence>
<dbReference type="PANTHER" id="PTHR42794">
    <property type="entry name" value="HEMIN IMPORT ATP-BINDING PROTEIN HMUV"/>
    <property type="match status" value="1"/>
</dbReference>
<dbReference type="Proteomes" id="UP000460435">
    <property type="component" value="Unassembled WGS sequence"/>
</dbReference>
<evidence type="ECO:0000259" key="4">
    <source>
        <dbReference type="PROSITE" id="PS50893"/>
    </source>
</evidence>
<dbReference type="RefSeq" id="WP_162451827.1">
    <property type="nucleotide sequence ID" value="NZ_WLZY01000006.1"/>
</dbReference>
<dbReference type="PROSITE" id="PS50893">
    <property type="entry name" value="ABC_TRANSPORTER_2"/>
    <property type="match status" value="1"/>
</dbReference>
<organism evidence="5 6">
    <name type="scientific">Phytoactinopolyspora mesophila</name>
    <dbReference type="NCBI Taxonomy" id="2650750"/>
    <lineage>
        <taxon>Bacteria</taxon>
        <taxon>Bacillati</taxon>
        <taxon>Actinomycetota</taxon>
        <taxon>Actinomycetes</taxon>
        <taxon>Jiangellales</taxon>
        <taxon>Jiangellaceae</taxon>
        <taxon>Phytoactinopolyspora</taxon>
    </lineage>
</organism>
<dbReference type="FunFam" id="3.40.50.300:FF:000134">
    <property type="entry name" value="Iron-enterobactin ABC transporter ATP-binding protein"/>
    <property type="match status" value="1"/>
</dbReference>
<dbReference type="InterPro" id="IPR003593">
    <property type="entry name" value="AAA+_ATPase"/>
</dbReference>
<dbReference type="GO" id="GO:0016887">
    <property type="term" value="F:ATP hydrolysis activity"/>
    <property type="evidence" value="ECO:0007669"/>
    <property type="project" value="InterPro"/>
</dbReference>
<evidence type="ECO:0000256" key="1">
    <source>
        <dbReference type="ARBA" id="ARBA00022448"/>
    </source>
</evidence>
<protein>
    <submittedName>
        <fullName evidence="5">ATP-binding cassette domain-containing protein</fullName>
    </submittedName>
</protein>
<name>A0A7K3M798_9ACTN</name>
<evidence type="ECO:0000313" key="6">
    <source>
        <dbReference type="Proteomes" id="UP000460435"/>
    </source>
</evidence>
<keyword evidence="6" id="KW-1185">Reference proteome</keyword>
<reference evidence="5 6" key="1">
    <citation type="submission" date="2019-11" db="EMBL/GenBank/DDBJ databases">
        <authorList>
            <person name="Li X.-J."/>
            <person name="Feng X.-M."/>
        </authorList>
    </citation>
    <scope>NUCLEOTIDE SEQUENCE [LARGE SCALE GENOMIC DNA]</scope>
    <source>
        <strain evidence="5 6">XMNu-373</strain>
    </source>
</reference>
<sequence length="274" mass="29398">MKVRFDHVGIILDGTEIVRDATFAVEPGQFAGLVGPNGSGKSTLLRSLYRVVRPERGTVHVGDLDVWRTPLRTVAQHIAVMTQESNADFDLDVLDVVLLGRIPHQRGFGADSAYDLDLAERALRDVGAAHLTERAFAALSGGEKQRVLLARAMVQASPVLVLDEPTNHLDISFQLELMRLVGGLGLTTVAALHDLNLAVAHCDIIAVMDHGRLVASGAPADVLTTELIGDVFKVRSRRLIHPDTGGLLIAFTPAGNALPNGHAPRTQAERNLSS</sequence>
<dbReference type="PROSITE" id="PS00211">
    <property type="entry name" value="ABC_TRANSPORTER_1"/>
    <property type="match status" value="1"/>
</dbReference>
<dbReference type="PANTHER" id="PTHR42794:SF2">
    <property type="entry name" value="ABC TRANSPORTER ATP-BINDING PROTEIN"/>
    <property type="match status" value="1"/>
</dbReference>